<name>A0ABS8DI16_9FIRM</name>
<keyword evidence="4" id="KW-1185">Reference proteome</keyword>
<dbReference type="InterPro" id="IPR053150">
    <property type="entry name" value="Teicoplanin_resist-assoc"/>
</dbReference>
<feature type="transmembrane region" description="Helical" evidence="1">
    <location>
        <begin position="152"/>
        <end position="169"/>
    </location>
</feature>
<evidence type="ECO:0000313" key="4">
    <source>
        <dbReference type="Proteomes" id="UP001299546"/>
    </source>
</evidence>
<feature type="transmembrane region" description="Helical" evidence="1">
    <location>
        <begin position="46"/>
        <end position="68"/>
    </location>
</feature>
<feature type="transmembrane region" description="Helical" evidence="1">
    <location>
        <begin position="95"/>
        <end position="116"/>
    </location>
</feature>
<sequence>MLYSVLYSLGGACTDFLKSLLLFVPLEIIFICYARKRRYHISARHITGVCFFQLLLLFIFILTGVPSLRQLLEDGLYFWPDSLNLIPFTYIGEDVVPYILNIVLFIPFGFLCPLLWKSKRFWYRTVLAGFSLSLLIEVSQIFTFRVTDIDDLLMNTLGTCIGFFVFVLFRKLAPYLSNAFALENGGGFPVSKALRREQPILVTQAFLSSFVLLPFLAAY</sequence>
<dbReference type="PANTHER" id="PTHR36834">
    <property type="entry name" value="MEMBRANE PROTEIN-RELATED"/>
    <property type="match status" value="1"/>
</dbReference>
<comment type="caution">
    <text evidence="3">The sequence shown here is derived from an EMBL/GenBank/DDBJ whole genome shotgun (WGS) entry which is preliminary data.</text>
</comment>
<dbReference type="EMBL" id="JAJCIS010000008">
    <property type="protein sequence ID" value="MCB7388080.1"/>
    <property type="molecule type" value="Genomic_DNA"/>
</dbReference>
<feature type="domain" description="VanZ-like" evidence="2">
    <location>
        <begin position="54"/>
        <end position="170"/>
    </location>
</feature>
<keyword evidence="1" id="KW-0812">Transmembrane</keyword>
<dbReference type="RefSeq" id="WP_066730942.1">
    <property type="nucleotide sequence ID" value="NZ_JAJCIQ010000004.1"/>
</dbReference>
<accession>A0ABS8DI16</accession>
<feature type="transmembrane region" description="Helical" evidence="1">
    <location>
        <begin position="200"/>
        <end position="218"/>
    </location>
</feature>
<feature type="transmembrane region" description="Helical" evidence="1">
    <location>
        <begin position="123"/>
        <end position="146"/>
    </location>
</feature>
<reference evidence="3 4" key="1">
    <citation type="submission" date="2021-10" db="EMBL/GenBank/DDBJ databases">
        <title>Collection of gut derived symbiotic bacterial strains cultured from healthy donors.</title>
        <authorList>
            <person name="Lin H."/>
            <person name="Littmann E."/>
            <person name="Kohout C."/>
            <person name="Pamer E.G."/>
        </authorList>
    </citation>
    <scope>NUCLEOTIDE SEQUENCE [LARGE SCALE GENOMIC DNA]</scope>
    <source>
        <strain evidence="3 4">DFI.1.165</strain>
    </source>
</reference>
<organism evidence="3 4">
    <name type="scientific">Bariatricus massiliensis</name>
    <dbReference type="NCBI Taxonomy" id="1745713"/>
    <lineage>
        <taxon>Bacteria</taxon>
        <taxon>Bacillati</taxon>
        <taxon>Bacillota</taxon>
        <taxon>Clostridia</taxon>
        <taxon>Lachnospirales</taxon>
        <taxon>Lachnospiraceae</taxon>
        <taxon>Bariatricus</taxon>
    </lineage>
</organism>
<protein>
    <submittedName>
        <fullName evidence="3">VanZ family protein</fullName>
    </submittedName>
</protein>
<keyword evidence="1" id="KW-1133">Transmembrane helix</keyword>
<evidence type="ECO:0000256" key="1">
    <source>
        <dbReference type="SAM" id="Phobius"/>
    </source>
</evidence>
<dbReference type="Proteomes" id="UP001299546">
    <property type="component" value="Unassembled WGS sequence"/>
</dbReference>
<feature type="transmembrane region" description="Helical" evidence="1">
    <location>
        <begin position="16"/>
        <end position="34"/>
    </location>
</feature>
<proteinExistence type="predicted"/>
<evidence type="ECO:0000259" key="2">
    <source>
        <dbReference type="Pfam" id="PF04892"/>
    </source>
</evidence>
<gene>
    <name evidence="3" type="ORF">LIZ65_12365</name>
</gene>
<evidence type="ECO:0000313" key="3">
    <source>
        <dbReference type="EMBL" id="MCB7388080.1"/>
    </source>
</evidence>
<dbReference type="PANTHER" id="PTHR36834:SF1">
    <property type="entry name" value="INTEGRAL MEMBRANE PROTEIN"/>
    <property type="match status" value="1"/>
</dbReference>
<dbReference type="InterPro" id="IPR006976">
    <property type="entry name" value="VanZ-like"/>
</dbReference>
<dbReference type="Pfam" id="PF04892">
    <property type="entry name" value="VanZ"/>
    <property type="match status" value="1"/>
</dbReference>
<keyword evidence="1" id="KW-0472">Membrane</keyword>